<proteinExistence type="predicted"/>
<evidence type="ECO:0000256" key="1">
    <source>
        <dbReference type="SAM" id="MobiDB-lite"/>
    </source>
</evidence>
<feature type="compositionally biased region" description="Low complexity" evidence="1">
    <location>
        <begin position="87"/>
        <end position="120"/>
    </location>
</feature>
<name>A0ABN1JXF2_9FLAO</name>
<evidence type="ECO:0000313" key="3">
    <source>
        <dbReference type="Proteomes" id="UP001500736"/>
    </source>
</evidence>
<accession>A0ABN1JXF2</accession>
<comment type="caution">
    <text evidence="2">The sequence shown here is derived from an EMBL/GenBank/DDBJ whole genome shotgun (WGS) entry which is preliminary data.</text>
</comment>
<keyword evidence="3" id="KW-1185">Reference proteome</keyword>
<dbReference type="RefSeq" id="WP_343799113.1">
    <property type="nucleotide sequence ID" value="NZ_BAAAGF010000004.1"/>
</dbReference>
<dbReference type="PROSITE" id="PS51257">
    <property type="entry name" value="PROKAR_LIPOPROTEIN"/>
    <property type="match status" value="1"/>
</dbReference>
<sequence>MNYFKIIASILCISMITLSSCKDKAKPTTSQDTEATTKTSEAPEKKKITAANFFHYICSSGCINGAAVAGNCSNCGSVLEHNQAYHNNTNNSTTHNTPNTNTPATTLPITTPTTTQKTEPSQNANGVWHYTCNNGCAGGAGAAGSCSNCGNALAHNSAYHQ</sequence>
<evidence type="ECO:0000313" key="2">
    <source>
        <dbReference type="EMBL" id="GAA0748508.1"/>
    </source>
</evidence>
<dbReference type="Proteomes" id="UP001500736">
    <property type="component" value="Unassembled WGS sequence"/>
</dbReference>
<dbReference type="EMBL" id="BAAAGF010000004">
    <property type="protein sequence ID" value="GAA0748508.1"/>
    <property type="molecule type" value="Genomic_DNA"/>
</dbReference>
<evidence type="ECO:0008006" key="4">
    <source>
        <dbReference type="Google" id="ProtNLM"/>
    </source>
</evidence>
<organism evidence="2 3">
    <name type="scientific">Gaetbulibacter jejuensis</name>
    <dbReference type="NCBI Taxonomy" id="584607"/>
    <lineage>
        <taxon>Bacteria</taxon>
        <taxon>Pseudomonadati</taxon>
        <taxon>Bacteroidota</taxon>
        <taxon>Flavobacteriia</taxon>
        <taxon>Flavobacteriales</taxon>
        <taxon>Flavobacteriaceae</taxon>
        <taxon>Gaetbulibacter</taxon>
    </lineage>
</organism>
<reference evidence="2 3" key="1">
    <citation type="journal article" date="2019" name="Int. J. Syst. Evol. Microbiol.">
        <title>The Global Catalogue of Microorganisms (GCM) 10K type strain sequencing project: providing services to taxonomists for standard genome sequencing and annotation.</title>
        <authorList>
            <consortium name="The Broad Institute Genomics Platform"/>
            <consortium name="The Broad Institute Genome Sequencing Center for Infectious Disease"/>
            <person name="Wu L."/>
            <person name="Ma J."/>
        </authorList>
    </citation>
    <scope>NUCLEOTIDE SEQUENCE [LARGE SCALE GENOMIC DNA]</scope>
    <source>
        <strain evidence="2 3">JCM 15976</strain>
    </source>
</reference>
<gene>
    <name evidence="2" type="ORF">GCM10009431_27140</name>
</gene>
<feature type="region of interest" description="Disordered" evidence="1">
    <location>
        <begin position="86"/>
        <end position="122"/>
    </location>
</feature>
<protein>
    <recommendedName>
        <fullName evidence="4">Lipoprotein</fullName>
    </recommendedName>
</protein>